<evidence type="ECO:0000313" key="1">
    <source>
        <dbReference type="EMBL" id="ELV07509.1"/>
    </source>
</evidence>
<protein>
    <submittedName>
        <fullName evidence="1">Uncharacterized protein</fullName>
    </submittedName>
</protein>
<comment type="caution">
    <text evidence="1">The sequence shown here is derived from an EMBL/GenBank/DDBJ whole genome shotgun (WGS) entry which is preliminary data.</text>
</comment>
<evidence type="ECO:0000313" key="2">
    <source>
        <dbReference type="Proteomes" id="UP000011617"/>
    </source>
</evidence>
<gene>
    <name evidence="1" type="ORF">F387_01627</name>
</gene>
<organism evidence="1 2">
    <name type="scientific">Wohlfahrtiimonas chitiniclastica SH04</name>
    <dbReference type="NCBI Taxonomy" id="1261130"/>
    <lineage>
        <taxon>Bacteria</taxon>
        <taxon>Pseudomonadati</taxon>
        <taxon>Pseudomonadota</taxon>
        <taxon>Gammaproteobacteria</taxon>
        <taxon>Cardiobacteriales</taxon>
        <taxon>Ignatzschineriaceae</taxon>
        <taxon>Wohlfahrtiimonas</taxon>
    </lineage>
</organism>
<sequence length="71" mass="8253">MILVYLIEIYIFSIKIGRKMDELLDEWLKSFYVNFYENESCEFISPTTYSAVIATIAAFDVGHVYGQSLNQ</sequence>
<reference evidence="1 2" key="1">
    <citation type="journal article" date="2013" name="Genome Announc.">
        <title>Complete Genome Sequence of Wohlfahrtiimonas chitiniclastica Strain SH04, Isolated from Chrysomya megacephala Collected from Pudong International Airport in China.</title>
        <authorList>
            <person name="Cao X.M."/>
            <person name="Chen T."/>
            <person name="Xu L.Z."/>
            <person name="Yao L.S."/>
            <person name="Qi J."/>
            <person name="Zhang X.L."/>
            <person name="Yan Q.L."/>
            <person name="Deng Y.H."/>
            <person name="Guo T.Y."/>
            <person name="Wang J."/>
            <person name="Hu K.X."/>
            <person name="Xu B.L."/>
        </authorList>
    </citation>
    <scope>NUCLEOTIDE SEQUENCE [LARGE SCALE GENOMIC DNA]</scope>
    <source>
        <strain evidence="1 2">SH04</strain>
    </source>
</reference>
<dbReference type="AlphaFoldDB" id="L8XXJ1"/>
<dbReference type="Proteomes" id="UP000011617">
    <property type="component" value="Unassembled WGS sequence"/>
</dbReference>
<keyword evidence="2" id="KW-1185">Reference proteome</keyword>
<accession>L8XXJ1</accession>
<dbReference type="HOGENOM" id="CLU_2739045_0_0_6"/>
<name>L8XXJ1_9GAMM</name>
<proteinExistence type="predicted"/>
<dbReference type="EMBL" id="AOBV01000010">
    <property type="protein sequence ID" value="ELV07509.1"/>
    <property type="molecule type" value="Genomic_DNA"/>
</dbReference>